<evidence type="ECO:0000313" key="1">
    <source>
        <dbReference type="EMBL" id="KAI5679656.1"/>
    </source>
</evidence>
<keyword evidence="2" id="KW-1185">Reference proteome</keyword>
<sequence>MAKHALTVFSEDQEGIVGQTPASAFFTVPWLSGLGSQGAAYDERSVQLKSPASENPAGGNQFTATKQAESNLGLGKGNSAQFTIFPGDCKPSGNVQIFQLQNASSVQAATAEHQKYFELGLSQPLICTKYPYGDQFYGVISAYGPQLAGRIMLPLNSVTDEGTIFVNAKQYNGIIRRRQYRAKAALANKLLRNRKPYLHLSRHLHAMRRPRGCGGRFLNTKNSDGSKGNTDDKKTGEGQFFQLTGSQNSEVLQSDSGNSNSTRELLGNRSNTFGSEVTSICYRGGDLDSFKINHLYHKFQSIPNTMNAGRGIVLPSQWVAAAISAGDGCCNLKV</sequence>
<comment type="caution">
    <text evidence="1">The sequence shown here is derived from an EMBL/GenBank/DDBJ whole genome shotgun (WGS) entry which is preliminary data.</text>
</comment>
<proteinExistence type="predicted"/>
<dbReference type="EMBL" id="CM044701">
    <property type="protein sequence ID" value="KAI5679656.1"/>
    <property type="molecule type" value="Genomic_DNA"/>
</dbReference>
<reference evidence="2" key="1">
    <citation type="journal article" date="2023" name="Nat. Plants">
        <title>Single-cell RNA sequencing provides a high-resolution roadmap for understanding the multicellular compartmentation of specialized metabolism.</title>
        <authorList>
            <person name="Sun S."/>
            <person name="Shen X."/>
            <person name="Li Y."/>
            <person name="Li Y."/>
            <person name="Wang S."/>
            <person name="Li R."/>
            <person name="Zhang H."/>
            <person name="Shen G."/>
            <person name="Guo B."/>
            <person name="Wei J."/>
            <person name="Xu J."/>
            <person name="St-Pierre B."/>
            <person name="Chen S."/>
            <person name="Sun C."/>
        </authorList>
    </citation>
    <scope>NUCLEOTIDE SEQUENCE [LARGE SCALE GENOMIC DNA]</scope>
</reference>
<protein>
    <submittedName>
        <fullName evidence="1">Uncharacterized protein</fullName>
    </submittedName>
</protein>
<accession>A0ACC0C425</accession>
<organism evidence="1 2">
    <name type="scientific">Catharanthus roseus</name>
    <name type="common">Madagascar periwinkle</name>
    <name type="synonym">Vinca rosea</name>
    <dbReference type="NCBI Taxonomy" id="4058"/>
    <lineage>
        <taxon>Eukaryota</taxon>
        <taxon>Viridiplantae</taxon>
        <taxon>Streptophyta</taxon>
        <taxon>Embryophyta</taxon>
        <taxon>Tracheophyta</taxon>
        <taxon>Spermatophyta</taxon>
        <taxon>Magnoliopsida</taxon>
        <taxon>eudicotyledons</taxon>
        <taxon>Gunneridae</taxon>
        <taxon>Pentapetalae</taxon>
        <taxon>asterids</taxon>
        <taxon>lamiids</taxon>
        <taxon>Gentianales</taxon>
        <taxon>Apocynaceae</taxon>
        <taxon>Rauvolfioideae</taxon>
        <taxon>Vinceae</taxon>
        <taxon>Catharanthinae</taxon>
        <taxon>Catharanthus</taxon>
    </lineage>
</organism>
<gene>
    <name evidence="1" type="ORF">M9H77_00883</name>
</gene>
<evidence type="ECO:0000313" key="2">
    <source>
        <dbReference type="Proteomes" id="UP001060085"/>
    </source>
</evidence>
<dbReference type="Proteomes" id="UP001060085">
    <property type="component" value="Linkage Group LG01"/>
</dbReference>
<name>A0ACC0C425_CATRO</name>